<keyword evidence="2" id="KW-1185">Reference proteome</keyword>
<organism evidence="2 3">
    <name type="scientific">Coffea arabica</name>
    <name type="common">Arabian coffee</name>
    <dbReference type="NCBI Taxonomy" id="13443"/>
    <lineage>
        <taxon>Eukaryota</taxon>
        <taxon>Viridiplantae</taxon>
        <taxon>Streptophyta</taxon>
        <taxon>Embryophyta</taxon>
        <taxon>Tracheophyta</taxon>
        <taxon>Spermatophyta</taxon>
        <taxon>Magnoliopsida</taxon>
        <taxon>eudicotyledons</taxon>
        <taxon>Gunneridae</taxon>
        <taxon>Pentapetalae</taxon>
        <taxon>asterids</taxon>
        <taxon>lamiids</taxon>
        <taxon>Gentianales</taxon>
        <taxon>Rubiaceae</taxon>
        <taxon>Ixoroideae</taxon>
        <taxon>Gardenieae complex</taxon>
        <taxon>Bertiereae - Coffeeae clade</taxon>
        <taxon>Coffeeae</taxon>
        <taxon>Coffea</taxon>
    </lineage>
</organism>
<reference evidence="2" key="1">
    <citation type="journal article" date="2025" name="Foods">
        <title>Unveiling the Microbial Signatures of Arabica Coffee Cherries: Insights into Ripeness Specific Diversity, Functional Traits, and Implications for Quality and Safety.</title>
        <authorList>
            <consortium name="RefSeq"/>
            <person name="Tenea G.N."/>
            <person name="Cifuentes V."/>
            <person name="Reyes P."/>
            <person name="Cevallos-Vallejos M."/>
        </authorList>
    </citation>
    <scope>NUCLEOTIDE SEQUENCE [LARGE SCALE GENOMIC DNA]</scope>
</reference>
<accession>A0ABM4UPI0</accession>
<feature type="compositionally biased region" description="Basic and acidic residues" evidence="1">
    <location>
        <begin position="18"/>
        <end position="27"/>
    </location>
</feature>
<dbReference type="InterPro" id="IPR004158">
    <property type="entry name" value="DUF247_pln"/>
</dbReference>
<evidence type="ECO:0000313" key="2">
    <source>
        <dbReference type="Proteomes" id="UP001652660"/>
    </source>
</evidence>
<dbReference type="PANTHER" id="PTHR31549:SF23">
    <property type="entry name" value="OS03G0591600 PROTEIN"/>
    <property type="match status" value="1"/>
</dbReference>
<dbReference type="Pfam" id="PF03140">
    <property type="entry name" value="DUF247"/>
    <property type="match status" value="1"/>
</dbReference>
<feature type="compositionally biased region" description="Low complexity" evidence="1">
    <location>
        <begin position="1"/>
        <end position="17"/>
    </location>
</feature>
<proteinExistence type="predicted"/>
<feature type="region of interest" description="Disordered" evidence="1">
    <location>
        <begin position="1"/>
        <end position="27"/>
    </location>
</feature>
<dbReference type="PANTHER" id="PTHR31549">
    <property type="entry name" value="PROTEIN, PUTATIVE (DUF247)-RELATED-RELATED"/>
    <property type="match status" value="1"/>
</dbReference>
<gene>
    <name evidence="3" type="primary">LOC113697482</name>
</gene>
<sequence length="477" mass="53725">MSSNFSSNSSTSNGSHRSWAEQTKDRYRHPYDIGPSVFEVPKRLSDTKPDAYAPRKVGLGPYHHLRPDLQLMTNKKRDTVKDLLKIEDIEEFIRIVENCPISFEAKIRSCYSRSIDLDRESLAWIVIIDAIFLLHLVQAYSEKRSDHCSSSTSSSDESFLGDIVMLENQIPTLLMEEIPKVLQYKYPVPQGKDIGEALCRLCYDIAPIEIEYDPNSDLDYAMFKARGNHILQYVYDICLGVDRELEELQEETYKRAYDGKVKAAQHIWAVTQHVLSRLTETIKLGVDELLAVFKSSKSVGHQEPGKVGLILTTAENARKILSPNTSIDQDELQGNLLPSVSQLHDVCETTFTCLLPASGIQGTVYDVTENVFFLPTLKLGKNSEVMLRNLLAFEASAPDLSSVFQYFIYLLSGLIRGEKDVKILRNAQIVKGEMENDEVVCLFANLRKSIIANGGDKCLQLMNLAMLSENNSVITLL</sequence>
<evidence type="ECO:0000256" key="1">
    <source>
        <dbReference type="SAM" id="MobiDB-lite"/>
    </source>
</evidence>
<protein>
    <submittedName>
        <fullName evidence="3">UPF0481 protein At3g02645</fullName>
    </submittedName>
</protein>
<reference evidence="3" key="2">
    <citation type="submission" date="2025-08" db="UniProtKB">
        <authorList>
            <consortium name="RefSeq"/>
        </authorList>
    </citation>
    <scope>IDENTIFICATION</scope>
    <source>
        <tissue evidence="3">Leaves</tissue>
    </source>
</reference>
<evidence type="ECO:0000313" key="3">
    <source>
        <dbReference type="RefSeq" id="XP_071909159.1"/>
    </source>
</evidence>
<dbReference type="GeneID" id="113697482"/>
<dbReference type="RefSeq" id="XP_071909159.1">
    <property type="nucleotide sequence ID" value="XM_072053058.1"/>
</dbReference>
<name>A0ABM4UPI0_COFAR</name>
<dbReference type="Proteomes" id="UP001652660">
    <property type="component" value="Chromosome 1e"/>
</dbReference>